<dbReference type="Proteomes" id="UP000433577">
    <property type="component" value="Chromosome 1"/>
</dbReference>
<dbReference type="InterPro" id="IPR005122">
    <property type="entry name" value="Uracil-DNA_glycosylase-like"/>
</dbReference>
<protein>
    <submittedName>
        <fullName evidence="3">DNA-deoxyinosine glycosylase</fullName>
        <ecNumber evidence="3">3.2.2.15</ecNumber>
    </submittedName>
</protein>
<proteinExistence type="predicted"/>
<evidence type="ECO:0000259" key="2">
    <source>
        <dbReference type="SMART" id="SM00986"/>
    </source>
</evidence>
<evidence type="ECO:0000256" key="1">
    <source>
        <dbReference type="SAM" id="MobiDB-lite"/>
    </source>
</evidence>
<feature type="domain" description="Uracil-DNA glycosylase-like" evidence="2">
    <location>
        <begin position="8"/>
        <end position="161"/>
    </location>
</feature>
<evidence type="ECO:0000313" key="3">
    <source>
        <dbReference type="EMBL" id="QGZ60953.1"/>
    </source>
</evidence>
<dbReference type="KEGG" id="pacs:FAZ98_03925"/>
<sequence>MTIKRCFDPVVDAHTRVLVLGSLPGEASLAHQQYYAHKQNKFWHLVGDVIGVDLVAMDYEARLQSLRAHRVGLWDVVAQARREGSLDGNIRDHAGNDLVALVESLPALEAIAFNGGTAARLGARILGVHARRFTMLALPSTSPAYASMSYAAKRLAWHALAPFVGEGACAGDAHDRGESAESADSVDVNDAARPRKRPSSARH</sequence>
<name>A0A7Z2JEH2_9BURK</name>
<keyword evidence="3" id="KW-0326">Glycosidase</keyword>
<dbReference type="EMBL" id="CP046913">
    <property type="protein sequence ID" value="QGZ60953.1"/>
    <property type="molecule type" value="Genomic_DNA"/>
</dbReference>
<dbReference type="OrthoDB" id="9799921at2"/>
<dbReference type="NCBIfam" id="TIGR04274">
    <property type="entry name" value="hypoxanDNAglyco"/>
    <property type="match status" value="1"/>
</dbReference>
<dbReference type="AlphaFoldDB" id="A0A7Z2JEH2"/>
<keyword evidence="4" id="KW-1185">Reference proteome</keyword>
<dbReference type="GO" id="GO:0033958">
    <property type="term" value="F:DNA-deoxyinosine glycosylase activity"/>
    <property type="evidence" value="ECO:0007669"/>
    <property type="project" value="UniProtKB-EC"/>
</dbReference>
<gene>
    <name evidence="3" type="ORF">FAZ98_03925</name>
</gene>
<keyword evidence="3" id="KW-0378">Hydrolase</keyword>
<dbReference type="CDD" id="cd10032">
    <property type="entry name" value="UDG-F6_HDG"/>
    <property type="match status" value="1"/>
</dbReference>
<dbReference type="SMART" id="SM00987">
    <property type="entry name" value="UreE_C"/>
    <property type="match status" value="1"/>
</dbReference>
<feature type="region of interest" description="Disordered" evidence="1">
    <location>
        <begin position="171"/>
        <end position="203"/>
    </location>
</feature>
<feature type="compositionally biased region" description="Basic residues" evidence="1">
    <location>
        <begin position="194"/>
        <end position="203"/>
    </location>
</feature>
<dbReference type="Gene3D" id="3.40.470.10">
    <property type="entry name" value="Uracil-DNA glycosylase-like domain"/>
    <property type="match status" value="1"/>
</dbReference>
<dbReference type="Pfam" id="PF03167">
    <property type="entry name" value="UDG"/>
    <property type="match status" value="1"/>
</dbReference>
<dbReference type="InterPro" id="IPR026353">
    <property type="entry name" value="Hypoxan-DNA_Glyclase"/>
</dbReference>
<dbReference type="EC" id="3.2.2.15" evidence="3"/>
<dbReference type="SUPFAM" id="SSF52141">
    <property type="entry name" value="Uracil-DNA glycosylase-like"/>
    <property type="match status" value="1"/>
</dbReference>
<dbReference type="InterPro" id="IPR036895">
    <property type="entry name" value="Uracil-DNA_glycosylase-like_sf"/>
</dbReference>
<dbReference type="SMART" id="SM00986">
    <property type="entry name" value="UDG"/>
    <property type="match status" value="1"/>
</dbReference>
<evidence type="ECO:0000313" key="4">
    <source>
        <dbReference type="Proteomes" id="UP000433577"/>
    </source>
</evidence>
<organism evidence="3 4">
    <name type="scientific">Paraburkholderia acidisoli</name>
    <dbReference type="NCBI Taxonomy" id="2571748"/>
    <lineage>
        <taxon>Bacteria</taxon>
        <taxon>Pseudomonadati</taxon>
        <taxon>Pseudomonadota</taxon>
        <taxon>Betaproteobacteria</taxon>
        <taxon>Burkholderiales</taxon>
        <taxon>Burkholderiaceae</taxon>
        <taxon>Paraburkholderia</taxon>
    </lineage>
</organism>
<accession>A0A7Z2JEH2</accession>
<reference evidence="3 4" key="1">
    <citation type="submission" date="2019-12" db="EMBL/GenBank/DDBJ databases">
        <title>Paraburkholderia acidiphila 7Q-K02 sp. nov and Paraburkholderia acidisoli DHF22 sp. nov., two strains isolated from forest soil.</title>
        <authorList>
            <person name="Gao Z."/>
            <person name="Qiu L."/>
        </authorList>
    </citation>
    <scope>NUCLEOTIDE SEQUENCE [LARGE SCALE GENOMIC DNA]</scope>
    <source>
        <strain evidence="3 4">DHF22</strain>
    </source>
</reference>